<sequence length="302" mass="32740">MFSDLFKCKSSGPPGANGLANGQFNPFSKTSFDALLETLDVMEGPAAETGENTFPVITGGPLNSQTRSMPWPSLTSTGHKSRLSLDSASFQQMSGQVNAFNKRPSQCGLSDYPGMHGDFLVGLPSISGVGPQATLYPVVSTTADDYELPAKRLSSSGKRGSHAPSPSTSERRLSDMDGMGSESSILNRHERHFALHPRASVESLGGMVCVDNSGYSSGGGSGKGHPTDRKEKNRIAQRRFRERQKMTVSSLQGELDAKEAILHRMHAQMRVLEQTNMTLTSRLLEYEKMYGPLFPPTPEALR</sequence>
<organism evidence="3 4">
    <name type="scientific">Chlamydomonas eustigma</name>
    <dbReference type="NCBI Taxonomy" id="1157962"/>
    <lineage>
        <taxon>Eukaryota</taxon>
        <taxon>Viridiplantae</taxon>
        <taxon>Chlorophyta</taxon>
        <taxon>core chlorophytes</taxon>
        <taxon>Chlorophyceae</taxon>
        <taxon>CS clade</taxon>
        <taxon>Chlamydomonadales</taxon>
        <taxon>Chlamydomonadaceae</taxon>
        <taxon>Chlamydomonas</taxon>
    </lineage>
</organism>
<feature type="compositionally biased region" description="Polar residues" evidence="1">
    <location>
        <begin position="153"/>
        <end position="168"/>
    </location>
</feature>
<dbReference type="OrthoDB" id="551620at2759"/>
<evidence type="ECO:0000256" key="1">
    <source>
        <dbReference type="SAM" id="MobiDB-lite"/>
    </source>
</evidence>
<name>A0A250XAI8_9CHLO</name>
<keyword evidence="4" id="KW-1185">Reference proteome</keyword>
<dbReference type="SMART" id="SM00338">
    <property type="entry name" value="BRLZ"/>
    <property type="match status" value="1"/>
</dbReference>
<reference evidence="3 4" key="1">
    <citation type="submission" date="2017-08" db="EMBL/GenBank/DDBJ databases">
        <title>Acidophilic green algal genome provides insights into adaptation to an acidic environment.</title>
        <authorList>
            <person name="Hirooka S."/>
            <person name="Hirose Y."/>
            <person name="Kanesaki Y."/>
            <person name="Higuchi S."/>
            <person name="Fujiwara T."/>
            <person name="Onuma R."/>
            <person name="Era A."/>
            <person name="Ohbayashi R."/>
            <person name="Uzuka A."/>
            <person name="Nozaki H."/>
            <person name="Yoshikawa H."/>
            <person name="Miyagishima S.Y."/>
        </authorList>
    </citation>
    <scope>NUCLEOTIDE SEQUENCE [LARGE SCALE GENOMIC DNA]</scope>
    <source>
        <strain evidence="3 4">NIES-2499</strain>
    </source>
</reference>
<feature type="region of interest" description="Disordered" evidence="1">
    <location>
        <begin position="50"/>
        <end position="80"/>
    </location>
</feature>
<feature type="region of interest" description="Disordered" evidence="1">
    <location>
        <begin position="151"/>
        <end position="182"/>
    </location>
</feature>
<dbReference type="InterPro" id="IPR004827">
    <property type="entry name" value="bZIP"/>
</dbReference>
<dbReference type="SUPFAM" id="SSF57959">
    <property type="entry name" value="Leucine zipper domain"/>
    <property type="match status" value="1"/>
</dbReference>
<dbReference type="GO" id="GO:0003700">
    <property type="term" value="F:DNA-binding transcription factor activity"/>
    <property type="evidence" value="ECO:0007669"/>
    <property type="project" value="InterPro"/>
</dbReference>
<dbReference type="PROSITE" id="PS00036">
    <property type="entry name" value="BZIP_BASIC"/>
    <property type="match status" value="1"/>
</dbReference>
<feature type="compositionally biased region" description="Polar residues" evidence="1">
    <location>
        <begin position="61"/>
        <end position="80"/>
    </location>
</feature>
<evidence type="ECO:0000313" key="3">
    <source>
        <dbReference type="EMBL" id="GAX80133.1"/>
    </source>
</evidence>
<feature type="domain" description="BZIP" evidence="2">
    <location>
        <begin position="229"/>
        <end position="243"/>
    </location>
</feature>
<dbReference type="Proteomes" id="UP000232323">
    <property type="component" value="Unassembled WGS sequence"/>
</dbReference>
<dbReference type="InterPro" id="IPR046347">
    <property type="entry name" value="bZIP_sf"/>
</dbReference>
<comment type="caution">
    <text evidence="3">The sequence shown here is derived from an EMBL/GenBank/DDBJ whole genome shotgun (WGS) entry which is preliminary data.</text>
</comment>
<dbReference type="AlphaFoldDB" id="A0A250XAI8"/>
<gene>
    <name evidence="3" type="ORF">CEUSTIGMA_g7571.t1</name>
</gene>
<proteinExistence type="predicted"/>
<evidence type="ECO:0000313" key="4">
    <source>
        <dbReference type="Proteomes" id="UP000232323"/>
    </source>
</evidence>
<dbReference type="CDD" id="cd14688">
    <property type="entry name" value="bZIP_YAP"/>
    <property type="match status" value="1"/>
</dbReference>
<evidence type="ECO:0000259" key="2">
    <source>
        <dbReference type="PROSITE" id="PS00036"/>
    </source>
</evidence>
<accession>A0A250XAI8</accession>
<dbReference type="EMBL" id="BEGY01000049">
    <property type="protein sequence ID" value="GAX80133.1"/>
    <property type="molecule type" value="Genomic_DNA"/>
</dbReference>
<dbReference type="Gene3D" id="1.20.5.170">
    <property type="match status" value="1"/>
</dbReference>
<protein>
    <recommendedName>
        <fullName evidence="2">BZIP domain-containing protein</fullName>
    </recommendedName>
</protein>